<dbReference type="InterPro" id="IPR003694">
    <property type="entry name" value="NAD_synthase"/>
</dbReference>
<dbReference type="GO" id="GO:0009435">
    <property type="term" value="P:NAD+ biosynthetic process"/>
    <property type="evidence" value="ECO:0007669"/>
    <property type="project" value="UniProtKB-UniPathway"/>
</dbReference>
<dbReference type="OrthoDB" id="2020662at2759"/>
<dbReference type="CDD" id="cd00553">
    <property type="entry name" value="NAD_synthase"/>
    <property type="match status" value="1"/>
</dbReference>
<keyword evidence="8" id="KW-0520">NAD</keyword>
<dbReference type="InterPro" id="IPR022310">
    <property type="entry name" value="NAD/GMP_synthase"/>
</dbReference>
<evidence type="ECO:0000256" key="5">
    <source>
        <dbReference type="ARBA" id="ARBA00022598"/>
    </source>
</evidence>
<dbReference type="AlphaFoldDB" id="A0A423TGN5"/>
<gene>
    <name evidence="13" type="ORF">C7M84_005845</name>
</gene>
<evidence type="ECO:0000256" key="11">
    <source>
        <dbReference type="SAM" id="MobiDB-lite"/>
    </source>
</evidence>
<proteinExistence type="inferred from homology"/>
<dbReference type="NCBIfam" id="TIGR00552">
    <property type="entry name" value="nadE"/>
    <property type="match status" value="1"/>
</dbReference>
<dbReference type="UniPathway" id="UPA00253">
    <property type="reaction ID" value="UER00334"/>
</dbReference>
<dbReference type="EC" id="6.3.5.1" evidence="3"/>
<reference evidence="13 14" key="1">
    <citation type="submission" date="2018-04" db="EMBL/GenBank/DDBJ databases">
        <authorList>
            <person name="Zhang X."/>
            <person name="Yuan J."/>
            <person name="Li F."/>
            <person name="Xiang J."/>
        </authorList>
    </citation>
    <scope>NUCLEOTIDE SEQUENCE [LARGE SCALE GENOMIC DNA]</scope>
    <source>
        <tissue evidence="13">Muscle</tissue>
    </source>
</reference>
<dbReference type="InterPro" id="IPR036526">
    <property type="entry name" value="C-N_Hydrolase_sf"/>
</dbReference>
<evidence type="ECO:0000256" key="8">
    <source>
        <dbReference type="ARBA" id="ARBA00023027"/>
    </source>
</evidence>
<dbReference type="InterPro" id="IPR014445">
    <property type="entry name" value="Gln-dep_NAD_synthase"/>
</dbReference>
<feature type="domain" description="CN hydrolase" evidence="12">
    <location>
        <begin position="5"/>
        <end position="275"/>
    </location>
</feature>
<dbReference type="Gene3D" id="3.60.110.10">
    <property type="entry name" value="Carbon-nitrogen hydrolase"/>
    <property type="match status" value="1"/>
</dbReference>
<evidence type="ECO:0000313" key="14">
    <source>
        <dbReference type="Proteomes" id="UP000283509"/>
    </source>
</evidence>
<keyword evidence="14" id="KW-1185">Reference proteome</keyword>
<dbReference type="PROSITE" id="PS50263">
    <property type="entry name" value="CN_HYDROLASE"/>
    <property type="match status" value="1"/>
</dbReference>
<dbReference type="Gene3D" id="3.40.50.620">
    <property type="entry name" value="HUPs"/>
    <property type="match status" value="1"/>
</dbReference>
<evidence type="ECO:0000256" key="3">
    <source>
        <dbReference type="ARBA" id="ARBA00012743"/>
    </source>
</evidence>
<dbReference type="InterPro" id="IPR003010">
    <property type="entry name" value="C-N_Hydrolase"/>
</dbReference>
<dbReference type="GO" id="GO:0003952">
    <property type="term" value="F:NAD+ synthase (glutamine-hydrolyzing) activity"/>
    <property type="evidence" value="ECO:0007669"/>
    <property type="project" value="UniProtKB-EC"/>
</dbReference>
<comment type="similarity">
    <text evidence="2">In the C-terminal section; belongs to the NAD synthetase family.</text>
</comment>
<evidence type="ECO:0000256" key="2">
    <source>
        <dbReference type="ARBA" id="ARBA00007145"/>
    </source>
</evidence>
<evidence type="ECO:0000256" key="9">
    <source>
        <dbReference type="ARBA" id="ARBA00030681"/>
    </source>
</evidence>
<evidence type="ECO:0000259" key="12">
    <source>
        <dbReference type="PROSITE" id="PS50263"/>
    </source>
</evidence>
<dbReference type="GO" id="GO:0004359">
    <property type="term" value="F:glutaminase activity"/>
    <property type="evidence" value="ECO:0007669"/>
    <property type="project" value="InterPro"/>
</dbReference>
<feature type="region of interest" description="Disordered" evidence="11">
    <location>
        <begin position="790"/>
        <end position="812"/>
    </location>
</feature>
<dbReference type="SUPFAM" id="SSF52402">
    <property type="entry name" value="Adenine nucleotide alpha hydrolases-like"/>
    <property type="match status" value="1"/>
</dbReference>
<dbReference type="SUPFAM" id="SSF56317">
    <property type="entry name" value="Carbon-nitrogen hydrolase"/>
    <property type="match status" value="1"/>
</dbReference>
<reference evidence="13 14" key="2">
    <citation type="submission" date="2019-01" db="EMBL/GenBank/DDBJ databases">
        <title>The decoding of complex shrimp genome reveals the adaptation for benthos swimmer, frequently molting mechanism and breeding impact on genome.</title>
        <authorList>
            <person name="Sun Y."/>
            <person name="Gao Y."/>
            <person name="Yu Y."/>
        </authorList>
    </citation>
    <scope>NUCLEOTIDE SEQUENCE [LARGE SCALE GENOMIC DNA]</scope>
    <source>
        <tissue evidence="13">Muscle</tissue>
    </source>
</reference>
<dbReference type="InterPro" id="IPR014729">
    <property type="entry name" value="Rossmann-like_a/b/a_fold"/>
</dbReference>
<sequence>MGRKVVVATCSLNQWAMDFQGNMERILDSIIQAKSAGATYRSGPELEIPGYSCADHYYESDTMLHSWEVVAELLQHPSCTDIMIDVGLPVMHKNVTYNCRLVFLNRKILLIRPKQILCDDGNYRETRYFTAWRKVRQVEDHYLPRMIFKITGQITVPFGDAVIATRDTCIGYEICEELWNPESCHIPMALDGIEIILNGSGSYTEIRKSHVSQDLIKSATARSGGCYVFANLRGCDGDRVYFPGISMIGLNGSIIARTTPYSLSEVEIITATVDLESIRCYRSLIRSRCLHASQSQAYPRVQVNFALSNDDDIFLPICSPVEYKLPTPEEEILYGPACWLWDYLRRSGQGGFLLPLSGGVDSSSTATIVYSMCNLVVKAVASGEEKVLEDVRRIVSQADYVPRDPRELCGRLFHTVYMATENSSNETKARAKLLSQQIGSYHIPIGIDSMVSAALGIFSAATGHIPKFRVRGGTVRENLALQNVQARLRMVLAYLFAQLMLWVRGRQGGLLVLGSANVDEALRGYMTKYDCSSADINPIGGFSKSDLKKFLHLAKERLNLPVLGEILGAPPTAELEPLQEGKLAQTDEADMGMTYDELSLYGKLRKVECCGPYSMFGKLVHLWSDQCTPKEVSEKVKVFFRFYSVNRHKMTVLTPAYHAETYSPDDHRFDHRQFLYNYRWVWQFRAIDKAVERLETGRGREDQVERSGSNRSLKDSGSSSFTRPSSRSSNHSLSSSSGNESYRRGVEVTAEPVTHRLIRQTVQTEASPATNPFSLPQHVTYTCSQSVAEDEASHRHIGSSSEEERKRRGSASMVIPAQKAIRCGDKASVTMQQHTTTIHL</sequence>
<protein>
    <recommendedName>
        <fullName evidence="4">Glutamine-dependent NAD(+) synthetase</fullName>
        <ecNumber evidence="3">6.3.5.1</ecNumber>
    </recommendedName>
    <alternativeName>
        <fullName evidence="9">NAD(+) synthase [glutamine-hydrolyzing]</fullName>
    </alternativeName>
</protein>
<name>A0A423TGN5_PENVA</name>
<evidence type="ECO:0000256" key="6">
    <source>
        <dbReference type="ARBA" id="ARBA00022741"/>
    </source>
</evidence>
<organism evidence="13 14">
    <name type="scientific">Penaeus vannamei</name>
    <name type="common">Whiteleg shrimp</name>
    <name type="synonym">Litopenaeus vannamei</name>
    <dbReference type="NCBI Taxonomy" id="6689"/>
    <lineage>
        <taxon>Eukaryota</taxon>
        <taxon>Metazoa</taxon>
        <taxon>Ecdysozoa</taxon>
        <taxon>Arthropoda</taxon>
        <taxon>Crustacea</taxon>
        <taxon>Multicrustacea</taxon>
        <taxon>Malacostraca</taxon>
        <taxon>Eumalacostraca</taxon>
        <taxon>Eucarida</taxon>
        <taxon>Decapoda</taxon>
        <taxon>Dendrobranchiata</taxon>
        <taxon>Penaeoidea</taxon>
        <taxon>Penaeidae</taxon>
        <taxon>Penaeus</taxon>
    </lineage>
</organism>
<dbReference type="HAMAP" id="MF_02090">
    <property type="entry name" value="NadE_glutamine_dep"/>
    <property type="match status" value="1"/>
</dbReference>
<evidence type="ECO:0000313" key="13">
    <source>
        <dbReference type="EMBL" id="ROT75618.1"/>
    </source>
</evidence>
<evidence type="ECO:0000256" key="10">
    <source>
        <dbReference type="ARBA" id="ARBA00052340"/>
    </source>
</evidence>
<comment type="caution">
    <text evidence="13">The sequence shown here is derived from an EMBL/GenBank/DDBJ whole genome shotgun (WGS) entry which is preliminary data.</text>
</comment>
<comment type="catalytic activity">
    <reaction evidence="10">
        <text>deamido-NAD(+) + L-glutamine + ATP + H2O = L-glutamate + AMP + diphosphate + NAD(+) + H(+)</text>
        <dbReference type="Rhea" id="RHEA:24384"/>
        <dbReference type="ChEBI" id="CHEBI:15377"/>
        <dbReference type="ChEBI" id="CHEBI:15378"/>
        <dbReference type="ChEBI" id="CHEBI:29985"/>
        <dbReference type="ChEBI" id="CHEBI:30616"/>
        <dbReference type="ChEBI" id="CHEBI:33019"/>
        <dbReference type="ChEBI" id="CHEBI:57540"/>
        <dbReference type="ChEBI" id="CHEBI:58359"/>
        <dbReference type="ChEBI" id="CHEBI:58437"/>
        <dbReference type="ChEBI" id="CHEBI:456215"/>
        <dbReference type="EC" id="6.3.5.1"/>
    </reaction>
</comment>
<feature type="compositionally biased region" description="Low complexity" evidence="11">
    <location>
        <begin position="716"/>
        <end position="740"/>
    </location>
</feature>
<accession>A0A423TGN5</accession>
<dbReference type="STRING" id="6689.A0A423TGN5"/>
<dbReference type="GO" id="GO:0005737">
    <property type="term" value="C:cytoplasm"/>
    <property type="evidence" value="ECO:0007669"/>
    <property type="project" value="InterPro"/>
</dbReference>
<keyword evidence="7" id="KW-0067">ATP-binding</keyword>
<dbReference type="Pfam" id="PF00795">
    <property type="entry name" value="CN_hydrolase"/>
    <property type="match status" value="1"/>
</dbReference>
<dbReference type="PANTHER" id="PTHR23090:SF9">
    <property type="entry name" value="GLUTAMINE-DEPENDENT NAD(+) SYNTHETASE"/>
    <property type="match status" value="1"/>
</dbReference>
<dbReference type="Proteomes" id="UP000283509">
    <property type="component" value="Unassembled WGS sequence"/>
</dbReference>
<evidence type="ECO:0000256" key="7">
    <source>
        <dbReference type="ARBA" id="ARBA00022840"/>
    </source>
</evidence>
<feature type="region of interest" description="Disordered" evidence="11">
    <location>
        <begin position="696"/>
        <end position="754"/>
    </location>
</feature>
<keyword evidence="5" id="KW-0436">Ligase</keyword>
<dbReference type="PANTHER" id="PTHR23090">
    <property type="entry name" value="NH 3 /GLUTAMINE-DEPENDENT NAD + SYNTHETASE"/>
    <property type="match status" value="1"/>
</dbReference>
<feature type="compositionally biased region" description="Basic and acidic residues" evidence="11">
    <location>
        <begin position="696"/>
        <end position="705"/>
    </location>
</feature>
<evidence type="ECO:0000256" key="1">
    <source>
        <dbReference type="ARBA" id="ARBA00005188"/>
    </source>
</evidence>
<dbReference type="GO" id="GO:0005524">
    <property type="term" value="F:ATP binding"/>
    <property type="evidence" value="ECO:0007669"/>
    <property type="project" value="UniProtKB-KW"/>
</dbReference>
<dbReference type="EMBL" id="QCYY01001752">
    <property type="protein sequence ID" value="ROT75618.1"/>
    <property type="molecule type" value="Genomic_DNA"/>
</dbReference>
<dbReference type="Pfam" id="PF02540">
    <property type="entry name" value="NAD_synthase"/>
    <property type="match status" value="1"/>
</dbReference>
<dbReference type="FunFam" id="3.60.110.10:FF:000003">
    <property type="entry name" value="Glutamine-dependent NAD(+) synthetase"/>
    <property type="match status" value="1"/>
</dbReference>
<keyword evidence="6" id="KW-0547">Nucleotide-binding</keyword>
<evidence type="ECO:0000256" key="4">
    <source>
        <dbReference type="ARBA" id="ARBA00017309"/>
    </source>
</evidence>
<comment type="pathway">
    <text evidence="1">Cofactor biosynthesis; NAD(+) biosynthesis; NAD(+) from deamido-NAD(+) (L-Gln route): step 1/1.</text>
</comment>
<dbReference type="CDD" id="cd07570">
    <property type="entry name" value="GAT_Gln-NAD-synth"/>
    <property type="match status" value="1"/>
</dbReference>
<dbReference type="FunFam" id="3.40.50.620:FF:000036">
    <property type="entry name" value="Glutamine-dependent NAD(+) synthetase"/>
    <property type="match status" value="1"/>
</dbReference>